<name>A0AAE4F0A2_9EURY</name>
<reference evidence="1 2" key="1">
    <citation type="submission" date="2022-06" db="EMBL/GenBank/DDBJ databases">
        <title>Haloarcula sp. a new haloarchaeum isolate from saline soil.</title>
        <authorList>
            <person name="Strakova D."/>
            <person name="Galisteo C."/>
            <person name="Sanchez-Porro C."/>
            <person name="Ventosa A."/>
        </authorList>
    </citation>
    <scope>NUCLEOTIDE SEQUENCE [LARGE SCALE GENOMIC DNA]</scope>
    <source>
        <strain evidence="1 2">S1AR25-5A</strain>
    </source>
</reference>
<evidence type="ECO:0000313" key="1">
    <source>
        <dbReference type="EMBL" id="MDS0223451.1"/>
    </source>
</evidence>
<comment type="caution">
    <text evidence="1">The sequence shown here is derived from an EMBL/GenBank/DDBJ whole genome shotgun (WGS) entry which is preliminary data.</text>
</comment>
<organism evidence="1 2">
    <name type="scientific">Haloarcula terrestris</name>
    <dbReference type="NCBI Taxonomy" id="2950533"/>
    <lineage>
        <taxon>Archaea</taxon>
        <taxon>Methanobacteriati</taxon>
        <taxon>Methanobacteriota</taxon>
        <taxon>Stenosarchaea group</taxon>
        <taxon>Halobacteria</taxon>
        <taxon>Halobacteriales</taxon>
        <taxon>Haloarculaceae</taxon>
        <taxon>Haloarcula</taxon>
    </lineage>
</organism>
<dbReference type="EMBL" id="JAMQOM010000015">
    <property type="protein sequence ID" value="MDS0223451.1"/>
    <property type="molecule type" value="Genomic_DNA"/>
</dbReference>
<dbReference type="Proteomes" id="UP001253439">
    <property type="component" value="Unassembled WGS sequence"/>
</dbReference>
<proteinExistence type="predicted"/>
<gene>
    <name evidence="1" type="ORF">NDI54_19100</name>
</gene>
<dbReference type="RefSeq" id="WP_310897982.1">
    <property type="nucleotide sequence ID" value="NZ_JAMQOM010000015.1"/>
</dbReference>
<dbReference type="AlphaFoldDB" id="A0AAE4F0A2"/>
<keyword evidence="2" id="KW-1185">Reference proteome</keyword>
<evidence type="ECO:0000313" key="2">
    <source>
        <dbReference type="Proteomes" id="UP001253439"/>
    </source>
</evidence>
<accession>A0AAE4F0A2</accession>
<sequence length="326" mass="36754">MDIQAGAAEWATIDPWWATTSDDPVANLENSQRYILDSDWLTETWADIEPWWDVYATEAETTYRTLQNTVATLTAHWKASDSHFDTDPLSEPWNQSTGNSGPFRITHEEDWSQLLAYLCRNSAGPFLEAVFGEAFATTPTRVRREVPFHAPDKMNRRIDILVEYPAKAISIEIKVGDEHYGKTPDTAALIERHDTRDWTHVLLLPEQKQSVLQATFGTAFDTKTDPPTIDTSRKPQIQVLYWQGIARALRRVLVTDAEPSSHWLSTAYLCVALIEQKLLGFDPVLGTAHSDTAAEGVPDLWALERSDISAQLAYFDSLETMLSSVE</sequence>
<protein>
    <submittedName>
        <fullName evidence="1">Uncharacterized protein</fullName>
    </submittedName>
</protein>